<accession>A0A9P6QLQ9</accession>
<dbReference type="Pfam" id="PF01803">
    <property type="entry name" value="LIM_bind"/>
    <property type="match status" value="1"/>
</dbReference>
<reference evidence="2" key="1">
    <citation type="journal article" date="2020" name="Fungal Divers.">
        <title>Resolving the Mortierellaceae phylogeny through synthesis of multi-gene phylogenetics and phylogenomics.</title>
        <authorList>
            <person name="Vandepol N."/>
            <person name="Liber J."/>
            <person name="Desiro A."/>
            <person name="Na H."/>
            <person name="Kennedy M."/>
            <person name="Barry K."/>
            <person name="Grigoriev I.V."/>
            <person name="Miller A.N."/>
            <person name="O'Donnell K."/>
            <person name="Stajich J.E."/>
            <person name="Bonito G."/>
        </authorList>
    </citation>
    <scope>NUCLEOTIDE SEQUENCE</scope>
    <source>
        <strain evidence="2">NVP60</strain>
    </source>
</reference>
<gene>
    <name evidence="2" type="ORF">BGZ97_009016</name>
</gene>
<dbReference type="PANTHER" id="PTHR10378">
    <property type="entry name" value="LIM DOMAIN-BINDING PROTEIN"/>
    <property type="match status" value="1"/>
</dbReference>
<evidence type="ECO:0000313" key="2">
    <source>
        <dbReference type="EMBL" id="KAG0282357.1"/>
    </source>
</evidence>
<feature type="non-terminal residue" evidence="2">
    <location>
        <position position="1"/>
    </location>
</feature>
<sequence length="265" mass="29296">MQQAQQNGIHMLPASDPLNSAQAGLQAPFSTMLESSMAEDVQAKAMLRLAEFGRGLSFNAENETIQFWQRFVSRFYGTAGRMRLTLVHRLTGDSKIFELVAPSLPRYYLGNAEAGVKEMQLILDAPTGPASTFPLIIEYPNVSLVYHYTSGSKVFTKGSLKATFTHDLKFDLLEIVSQEFTEYIPRPVDDPSNSPVPEAKPEGKKKGGSKRAVASSKKAMPMIPESAINEFGISPKTLRLLEVSDMFSKMNELLHYTAQTKRGPS</sequence>
<dbReference type="AlphaFoldDB" id="A0A9P6QLQ9"/>
<protein>
    <submittedName>
        <fullName evidence="2">Uncharacterized protein</fullName>
    </submittedName>
</protein>
<comment type="caution">
    <text evidence="2">The sequence shown here is derived from an EMBL/GenBank/DDBJ whole genome shotgun (WGS) entry which is preliminary data.</text>
</comment>
<feature type="region of interest" description="Disordered" evidence="1">
    <location>
        <begin position="184"/>
        <end position="219"/>
    </location>
</feature>
<dbReference type="Proteomes" id="UP000823405">
    <property type="component" value="Unassembled WGS sequence"/>
</dbReference>
<evidence type="ECO:0000256" key="1">
    <source>
        <dbReference type="SAM" id="MobiDB-lite"/>
    </source>
</evidence>
<organism evidence="2 3">
    <name type="scientific">Linnemannia gamsii</name>
    <dbReference type="NCBI Taxonomy" id="64522"/>
    <lineage>
        <taxon>Eukaryota</taxon>
        <taxon>Fungi</taxon>
        <taxon>Fungi incertae sedis</taxon>
        <taxon>Mucoromycota</taxon>
        <taxon>Mortierellomycotina</taxon>
        <taxon>Mortierellomycetes</taxon>
        <taxon>Mortierellales</taxon>
        <taxon>Mortierellaceae</taxon>
        <taxon>Linnemannia</taxon>
    </lineage>
</organism>
<dbReference type="InterPro" id="IPR029005">
    <property type="entry name" value="LIM-bd/SEUSS"/>
</dbReference>
<dbReference type="OrthoDB" id="774557at2759"/>
<name>A0A9P6QLQ9_9FUNG</name>
<proteinExistence type="predicted"/>
<dbReference type="EMBL" id="JAAAIN010004232">
    <property type="protein sequence ID" value="KAG0282357.1"/>
    <property type="molecule type" value="Genomic_DNA"/>
</dbReference>
<evidence type="ECO:0000313" key="3">
    <source>
        <dbReference type="Proteomes" id="UP000823405"/>
    </source>
</evidence>
<keyword evidence="3" id="KW-1185">Reference proteome</keyword>